<proteinExistence type="inferred from homology"/>
<evidence type="ECO:0000313" key="3">
    <source>
        <dbReference type="EMBL" id="KAL1506712.1"/>
    </source>
</evidence>
<accession>A0ABD1F079</accession>
<dbReference type="InterPro" id="IPR039177">
    <property type="entry name" value="SMG9"/>
</dbReference>
<dbReference type="Proteomes" id="UP001566132">
    <property type="component" value="Unassembled WGS sequence"/>
</dbReference>
<comment type="similarity">
    <text evidence="1">Belongs to the SMG9 family.</text>
</comment>
<dbReference type="GO" id="GO:0000184">
    <property type="term" value="P:nuclear-transcribed mRNA catabolic process, nonsense-mediated decay"/>
    <property type="evidence" value="ECO:0007669"/>
    <property type="project" value="UniProtKB-KW"/>
</dbReference>
<gene>
    <name evidence="3" type="ORF">ABEB36_006025</name>
</gene>
<reference evidence="3 4" key="1">
    <citation type="submission" date="2024-05" db="EMBL/GenBank/DDBJ databases">
        <title>Genetic variation in Jamaican populations of the coffee berry borer (Hypothenemus hampei).</title>
        <authorList>
            <person name="Errbii M."/>
            <person name="Myrie A."/>
        </authorList>
    </citation>
    <scope>NUCLEOTIDE SEQUENCE [LARGE SCALE GENOMIC DNA]</scope>
    <source>
        <strain evidence="3">JA-Hopewell-2020-01-JO</strain>
        <tissue evidence="3">Whole body</tissue>
    </source>
</reference>
<keyword evidence="4" id="KW-1185">Reference proteome</keyword>
<sequence length="352" mass="40484">MKKALKLIDDGVVNTEFIQDYLQENIDFIVVGVVGAQGVGKSTILNLLSENKITESFKRSLFKSYSDSSMDFETIKIFTQKHDESQVEHSNIFKIESQEDMENCMNATQGIDIYVTSNRVIFLDCQPFLSVAVLDELIESENKRTNLINDFVSLENSGEIQGLQYTAFLMSVCHILLVVQDWFFDSNIVRFIQTAEMLKPTISNPEDEYCDHFPHLIMIQNRAQMADFTPKQYKVMQKVYDNLFKKSKLQFHTNLGLGSGRVINTLNPENCGNPVNLFLIPDVSDESENYIYRGHPPLEELVKKLKANLFGAIENPLTHVQLTEKTWLLYCNRVWETVKKSPFFVEYAKLMP</sequence>
<dbReference type="EMBL" id="JBDJPC010000004">
    <property type="protein sequence ID" value="KAL1506712.1"/>
    <property type="molecule type" value="Genomic_DNA"/>
</dbReference>
<dbReference type="PANTHER" id="PTHR14270">
    <property type="entry name" value="NONSENSE-MEDIATED MRNA DECAY FACTOR SMG9"/>
    <property type="match status" value="1"/>
</dbReference>
<dbReference type="PANTHER" id="PTHR14270:SF0">
    <property type="entry name" value="NONSENSE-MEDIATED MRNA DECAY FACTOR SMG9"/>
    <property type="match status" value="1"/>
</dbReference>
<dbReference type="SUPFAM" id="SSF52540">
    <property type="entry name" value="P-loop containing nucleoside triphosphate hydrolases"/>
    <property type="match status" value="1"/>
</dbReference>
<dbReference type="InterPro" id="IPR019354">
    <property type="entry name" value="SMG8-like"/>
</dbReference>
<name>A0ABD1F079_HYPHA</name>
<protein>
    <recommendedName>
        <fullName evidence="5">Protein SMG9</fullName>
    </recommendedName>
</protein>
<dbReference type="AlphaFoldDB" id="A0ABD1F079"/>
<organism evidence="3 4">
    <name type="scientific">Hypothenemus hampei</name>
    <name type="common">Coffee berry borer</name>
    <dbReference type="NCBI Taxonomy" id="57062"/>
    <lineage>
        <taxon>Eukaryota</taxon>
        <taxon>Metazoa</taxon>
        <taxon>Ecdysozoa</taxon>
        <taxon>Arthropoda</taxon>
        <taxon>Hexapoda</taxon>
        <taxon>Insecta</taxon>
        <taxon>Pterygota</taxon>
        <taxon>Neoptera</taxon>
        <taxon>Endopterygota</taxon>
        <taxon>Coleoptera</taxon>
        <taxon>Polyphaga</taxon>
        <taxon>Cucujiformia</taxon>
        <taxon>Curculionidae</taxon>
        <taxon>Scolytinae</taxon>
        <taxon>Hypothenemus</taxon>
    </lineage>
</organism>
<evidence type="ECO:0000256" key="1">
    <source>
        <dbReference type="ARBA" id="ARBA00007712"/>
    </source>
</evidence>
<dbReference type="InterPro" id="IPR027417">
    <property type="entry name" value="P-loop_NTPase"/>
</dbReference>
<keyword evidence="2" id="KW-0866">Nonsense-mediated mRNA decay</keyword>
<evidence type="ECO:0008006" key="5">
    <source>
        <dbReference type="Google" id="ProtNLM"/>
    </source>
</evidence>
<dbReference type="Pfam" id="PF10220">
    <property type="entry name" value="Smg8_Smg9"/>
    <property type="match status" value="1"/>
</dbReference>
<evidence type="ECO:0000313" key="4">
    <source>
        <dbReference type="Proteomes" id="UP001566132"/>
    </source>
</evidence>
<comment type="caution">
    <text evidence="3">The sequence shown here is derived from an EMBL/GenBank/DDBJ whole genome shotgun (WGS) entry which is preliminary data.</text>
</comment>
<evidence type="ECO:0000256" key="2">
    <source>
        <dbReference type="ARBA" id="ARBA00023161"/>
    </source>
</evidence>